<evidence type="ECO:0000313" key="2">
    <source>
        <dbReference type="EMBL" id="KKS13138.1"/>
    </source>
</evidence>
<accession>A0A0G0ZJM1</accession>
<dbReference type="EMBL" id="LCBN01000031">
    <property type="protein sequence ID" value="KKS13138.1"/>
    <property type="molecule type" value="Genomic_DNA"/>
</dbReference>
<evidence type="ECO:0000256" key="1">
    <source>
        <dbReference type="SAM" id="Phobius"/>
    </source>
</evidence>
<reference evidence="2 3" key="1">
    <citation type="journal article" date="2015" name="Nature">
        <title>rRNA introns, odd ribosomes, and small enigmatic genomes across a large radiation of phyla.</title>
        <authorList>
            <person name="Brown C.T."/>
            <person name="Hug L.A."/>
            <person name="Thomas B.C."/>
            <person name="Sharon I."/>
            <person name="Castelle C.J."/>
            <person name="Singh A."/>
            <person name="Wilkins M.J."/>
            <person name="Williams K.H."/>
            <person name="Banfield J.F."/>
        </authorList>
    </citation>
    <scope>NUCLEOTIDE SEQUENCE [LARGE SCALE GENOMIC DNA]</scope>
</reference>
<name>A0A0G0ZJM1_9BACT</name>
<evidence type="ECO:0000313" key="3">
    <source>
        <dbReference type="Proteomes" id="UP000034753"/>
    </source>
</evidence>
<dbReference type="AlphaFoldDB" id="A0A0G0ZJM1"/>
<keyword evidence="1" id="KW-0472">Membrane</keyword>
<gene>
    <name evidence="2" type="ORF">UU67_C0031G0011</name>
</gene>
<comment type="caution">
    <text evidence="2">The sequence shown here is derived from an EMBL/GenBank/DDBJ whole genome shotgun (WGS) entry which is preliminary data.</text>
</comment>
<sequence>MWGYTNMMNWGGGGGFNILGGLFGLVILIDAILLGVWLWKQIQKK</sequence>
<feature type="transmembrane region" description="Helical" evidence="1">
    <location>
        <begin position="16"/>
        <end position="39"/>
    </location>
</feature>
<dbReference type="Proteomes" id="UP000034753">
    <property type="component" value="Unassembled WGS sequence"/>
</dbReference>
<organism evidence="2 3">
    <name type="scientific">Candidatus Daviesbacteria bacterium GW2011_GWB1_41_5</name>
    <dbReference type="NCBI Taxonomy" id="1618429"/>
    <lineage>
        <taxon>Bacteria</taxon>
        <taxon>Candidatus Daviesiibacteriota</taxon>
    </lineage>
</organism>
<proteinExistence type="predicted"/>
<keyword evidence="1" id="KW-0812">Transmembrane</keyword>
<protein>
    <submittedName>
        <fullName evidence="2">Uncharacterized protein</fullName>
    </submittedName>
</protein>
<keyword evidence="1" id="KW-1133">Transmembrane helix</keyword>